<feature type="domain" description="PAS" evidence="15">
    <location>
        <begin position="760"/>
        <end position="805"/>
    </location>
</feature>
<keyword evidence="18" id="KW-1185">Reference proteome</keyword>
<evidence type="ECO:0000256" key="3">
    <source>
        <dbReference type="ARBA" id="ARBA00012438"/>
    </source>
</evidence>
<dbReference type="InterPro" id="IPR003661">
    <property type="entry name" value="HisK_dim/P_dom"/>
</dbReference>
<evidence type="ECO:0000256" key="12">
    <source>
        <dbReference type="PROSITE-ProRule" id="PRU00169"/>
    </source>
</evidence>
<dbReference type="InterPro" id="IPR001789">
    <property type="entry name" value="Sig_transdc_resp-reg_receiver"/>
</dbReference>
<dbReference type="SUPFAM" id="SSF55781">
    <property type="entry name" value="GAF domain-like"/>
    <property type="match status" value="1"/>
</dbReference>
<dbReference type="FunFam" id="3.30.565.10:FF:000023">
    <property type="entry name" value="PAS domain-containing sensor histidine kinase"/>
    <property type="match status" value="1"/>
</dbReference>
<evidence type="ECO:0000313" key="17">
    <source>
        <dbReference type="EMBL" id="RKQ86177.1"/>
    </source>
</evidence>
<dbReference type="AlphaFoldDB" id="A0A660KWT3"/>
<evidence type="ECO:0000313" key="18">
    <source>
        <dbReference type="Proteomes" id="UP000278962"/>
    </source>
</evidence>
<dbReference type="CDD" id="cd16936">
    <property type="entry name" value="HATPase_RsbW-like"/>
    <property type="match status" value="1"/>
</dbReference>
<dbReference type="SUPFAM" id="SSF55785">
    <property type="entry name" value="PYP-like sensor domain (PAS domain)"/>
    <property type="match status" value="1"/>
</dbReference>
<evidence type="ECO:0000259" key="15">
    <source>
        <dbReference type="PROSITE" id="PS50112"/>
    </source>
</evidence>
<sequence length="1236" mass="134501">MSATGNARAALTAGGPVGHDLLAVDWEATPLGPPEQWPRSLASIVQVLLTSRFSMWMAWGPELTFFCNDAYRRDTLGDKYPWALGRPAREVWAEIWPDIGPRIEGVLSTGQATWDQDLLLFLERSGFVEETYHTFSYSPLAGDEGEIEGMLCVVSEETERVIGARQLSTLRDLSAAMSSARDENEVLASAAEQLGTDQRTLPFTLVYLWEEDGSARLAAHSGAPFAPPDDTWPLAALVDDEPLLVEDLERLAPPLGAWDEPPVAALCLPLGGVGFLVAGLNRYRALDEGYRGFLELVAGQITAGLTNVRAYEQERLRAERLIELDQAKTAFFTNVSHELRTPLTLLLGPAEDALADPEDRLAGEQRVRVERIHRNAQRLLKLVNTLLDFSRLQSGRINAAYTPIDLARYTAELASMFDSAYERAGLTLTVDTAALTEPVHVDAEMWAKIVMNLLSNALKFTFAGGVTVRLRAHEGRAELTVADTGIGIEAADQERLFERFHRVVGARSRSHEGTGVGLALVAELADLHGGEATVSSVPGEGSTFTVAIPFGSEHLPADQVVTQPSGQTEAERYAEGFVAEAMRWLSPDDEGDDHPFAEERPRVLVVDDNADMRSYIASLLDTRYSVQTAPDGAVALELARREPPELVVTDVMMPNLDGFGLLAGLQADPATTDIPVIMVSARAGEEGTIEGLEAGADDYLIKPFAARELLARVHANLELDRARRTRDALRRSGDLLDQAQRLARVGSWELELATNEVTASAEYLRQVGLTAEELRAGGLARAFESVHPDDLERAAKSIQDAMVSGRLEVEFRLQAPQQGTRIMYALGELERDDEGTPVRLRGSLQDITEQRAGERALAQAAAEREAADRERRIADELQQSLMPERTFDAEQLDVAAYYHAGVAGTQVGGDWYDVIDLGAGRTGLVLGDVIGRGVRAAAVMGQLRAAVRAYAQLELSPADVLEMLDHVVGQLGAEQIVTCLFAIFDPRDCSLTYANAGQLPPLLVAPGEGPQRLDGSAGPPLGTGSPRFTEARADLIAGSHLALYTDGLVERRDRVIDAGIDRLGATLAGLDGQLPIEAYPDALVQALVPEGSDDDVALLVARARPAPPQTSAAIALEDDLKEIRRARVFTTDVLREWECPERLIDDVLLIAGELVTNAILHGRPPVELRLRRDPEHLRIEVDDGGAAIPRKLRPTAKDDHGRGLQLTAAVAHRWGTRPLHDGKSVWCELTLARYVR</sequence>
<dbReference type="Gene3D" id="3.60.40.10">
    <property type="entry name" value="PPM-type phosphatase domain"/>
    <property type="match status" value="1"/>
</dbReference>
<dbReference type="InterPro" id="IPR036097">
    <property type="entry name" value="HisK_dim/P_sf"/>
</dbReference>
<dbReference type="Proteomes" id="UP000278962">
    <property type="component" value="Unassembled WGS sequence"/>
</dbReference>
<dbReference type="PANTHER" id="PTHR43547">
    <property type="entry name" value="TWO-COMPONENT HISTIDINE KINASE"/>
    <property type="match status" value="1"/>
</dbReference>
<protein>
    <recommendedName>
        <fullName evidence="3">histidine kinase</fullName>
        <ecNumber evidence="3">2.7.13.3</ecNumber>
    </recommendedName>
</protein>
<keyword evidence="9" id="KW-0067">ATP-binding</keyword>
<dbReference type="SMART" id="SM00086">
    <property type="entry name" value="PAC"/>
    <property type="match status" value="2"/>
</dbReference>
<dbReference type="InterPro" id="IPR001932">
    <property type="entry name" value="PPM-type_phosphatase-like_dom"/>
</dbReference>
<keyword evidence="10" id="KW-0902">Two-component regulatory system</keyword>
<dbReference type="InterPro" id="IPR004358">
    <property type="entry name" value="Sig_transdc_His_kin-like_C"/>
</dbReference>
<dbReference type="Gene3D" id="3.30.565.10">
    <property type="entry name" value="Histidine kinase-like ATPase, C-terminal domain"/>
    <property type="match status" value="2"/>
</dbReference>
<keyword evidence="7" id="KW-0547">Nucleotide-binding</keyword>
<feature type="domain" description="Response regulatory" evidence="14">
    <location>
        <begin position="602"/>
        <end position="717"/>
    </location>
</feature>
<dbReference type="PANTHER" id="PTHR43547:SF2">
    <property type="entry name" value="HYBRID SIGNAL TRANSDUCTION HISTIDINE KINASE C"/>
    <property type="match status" value="1"/>
</dbReference>
<keyword evidence="8 17" id="KW-0418">Kinase</keyword>
<dbReference type="EC" id="2.7.13.3" evidence="3"/>
<dbReference type="Gene3D" id="2.10.70.100">
    <property type="match status" value="1"/>
</dbReference>
<dbReference type="PRINTS" id="PR00344">
    <property type="entry name" value="BCTRLSENSOR"/>
</dbReference>
<dbReference type="InterPro" id="IPR001610">
    <property type="entry name" value="PAC"/>
</dbReference>
<dbReference type="EMBL" id="RBIL01000002">
    <property type="protein sequence ID" value="RKQ86177.1"/>
    <property type="molecule type" value="Genomic_DNA"/>
</dbReference>
<comment type="catalytic activity">
    <reaction evidence="1">
        <text>ATP + protein L-histidine = ADP + protein N-phospho-L-histidine.</text>
        <dbReference type="EC" id="2.7.13.3"/>
    </reaction>
</comment>
<dbReference type="SMART" id="SM00387">
    <property type="entry name" value="HATPase_c"/>
    <property type="match status" value="2"/>
</dbReference>
<evidence type="ECO:0000256" key="10">
    <source>
        <dbReference type="ARBA" id="ARBA00023012"/>
    </source>
</evidence>
<evidence type="ECO:0000256" key="1">
    <source>
        <dbReference type="ARBA" id="ARBA00000085"/>
    </source>
</evidence>
<feature type="modified residue" description="4-aspartylphosphate" evidence="12">
    <location>
        <position position="650"/>
    </location>
</feature>
<evidence type="ECO:0000256" key="5">
    <source>
        <dbReference type="ARBA" id="ARBA00022553"/>
    </source>
</evidence>
<dbReference type="InterPro" id="IPR036890">
    <property type="entry name" value="HATPase_C_sf"/>
</dbReference>
<dbReference type="InterPro" id="IPR029016">
    <property type="entry name" value="GAF-like_dom_sf"/>
</dbReference>
<evidence type="ECO:0000259" key="14">
    <source>
        <dbReference type="PROSITE" id="PS50110"/>
    </source>
</evidence>
<comment type="subcellular location">
    <subcellularLocation>
        <location evidence="2">Cell membrane</location>
    </subcellularLocation>
</comment>
<organism evidence="17 18">
    <name type="scientific">Solirubrobacter pauli</name>
    <dbReference type="NCBI Taxonomy" id="166793"/>
    <lineage>
        <taxon>Bacteria</taxon>
        <taxon>Bacillati</taxon>
        <taxon>Actinomycetota</taxon>
        <taxon>Thermoleophilia</taxon>
        <taxon>Solirubrobacterales</taxon>
        <taxon>Solirubrobacteraceae</taxon>
        <taxon>Solirubrobacter</taxon>
    </lineage>
</organism>
<dbReference type="Pfam" id="PF07228">
    <property type="entry name" value="SpoIIE"/>
    <property type="match status" value="1"/>
</dbReference>
<dbReference type="Pfam" id="PF02518">
    <property type="entry name" value="HATPase_c"/>
    <property type="match status" value="1"/>
</dbReference>
<dbReference type="PROSITE" id="PS50110">
    <property type="entry name" value="RESPONSE_REGULATORY"/>
    <property type="match status" value="1"/>
</dbReference>
<keyword evidence="6" id="KW-0808">Transferase</keyword>
<dbReference type="CDD" id="cd16922">
    <property type="entry name" value="HATPase_EvgS-ArcB-TorS-like"/>
    <property type="match status" value="1"/>
</dbReference>
<dbReference type="InterPro" id="IPR000014">
    <property type="entry name" value="PAS"/>
</dbReference>
<dbReference type="SUPFAM" id="SSF55874">
    <property type="entry name" value="ATPase domain of HSP90 chaperone/DNA topoisomerase II/histidine kinase"/>
    <property type="match status" value="2"/>
</dbReference>
<feature type="domain" description="PAC" evidence="16">
    <location>
        <begin position="807"/>
        <end position="859"/>
    </location>
</feature>
<dbReference type="InterPro" id="IPR003594">
    <property type="entry name" value="HATPase_dom"/>
</dbReference>
<evidence type="ECO:0000259" key="16">
    <source>
        <dbReference type="PROSITE" id="PS50113"/>
    </source>
</evidence>
<dbReference type="RefSeq" id="WP_121253695.1">
    <property type="nucleotide sequence ID" value="NZ_RBIL01000002.1"/>
</dbReference>
<name>A0A660KWT3_9ACTN</name>
<dbReference type="Gene3D" id="3.40.50.2300">
    <property type="match status" value="1"/>
</dbReference>
<dbReference type="SMART" id="SM00331">
    <property type="entry name" value="PP2C_SIG"/>
    <property type="match status" value="1"/>
</dbReference>
<dbReference type="PROSITE" id="PS50109">
    <property type="entry name" value="HIS_KIN"/>
    <property type="match status" value="1"/>
</dbReference>
<dbReference type="FunFam" id="1.10.287.130:FF:000045">
    <property type="entry name" value="Two-component system sensor histidine kinase/response regulator"/>
    <property type="match status" value="1"/>
</dbReference>
<dbReference type="Pfam" id="PF13581">
    <property type="entry name" value="HATPase_c_2"/>
    <property type="match status" value="1"/>
</dbReference>
<dbReference type="SMART" id="SM00448">
    <property type="entry name" value="REC"/>
    <property type="match status" value="1"/>
</dbReference>
<evidence type="ECO:0000256" key="2">
    <source>
        <dbReference type="ARBA" id="ARBA00004236"/>
    </source>
</evidence>
<dbReference type="Gene3D" id="1.10.287.130">
    <property type="match status" value="1"/>
</dbReference>
<dbReference type="InterPro" id="IPR011006">
    <property type="entry name" value="CheY-like_superfamily"/>
</dbReference>
<keyword evidence="5 12" id="KW-0597">Phosphoprotein</keyword>
<dbReference type="InterPro" id="IPR035965">
    <property type="entry name" value="PAS-like_dom_sf"/>
</dbReference>
<dbReference type="InterPro" id="IPR036457">
    <property type="entry name" value="PPM-type-like_dom_sf"/>
</dbReference>
<dbReference type="InterPro" id="IPR013655">
    <property type="entry name" value="PAS_fold_3"/>
</dbReference>
<feature type="domain" description="Histidine kinase" evidence="13">
    <location>
        <begin position="334"/>
        <end position="552"/>
    </location>
</feature>
<dbReference type="SMART" id="SM00388">
    <property type="entry name" value="HisKA"/>
    <property type="match status" value="1"/>
</dbReference>
<dbReference type="Gene3D" id="3.30.450.40">
    <property type="match status" value="1"/>
</dbReference>
<dbReference type="CDD" id="cd00130">
    <property type="entry name" value="PAS"/>
    <property type="match status" value="1"/>
</dbReference>
<dbReference type="SUPFAM" id="SSF81606">
    <property type="entry name" value="PP2C-like"/>
    <property type="match status" value="1"/>
</dbReference>
<gene>
    <name evidence="17" type="ORF">C8N24_4187</name>
</gene>
<dbReference type="OrthoDB" id="163538at2"/>
<keyword evidence="4" id="KW-1003">Cell membrane</keyword>
<dbReference type="SUPFAM" id="SSF52172">
    <property type="entry name" value="CheY-like"/>
    <property type="match status" value="1"/>
</dbReference>
<dbReference type="GO" id="GO:0005524">
    <property type="term" value="F:ATP binding"/>
    <property type="evidence" value="ECO:0007669"/>
    <property type="project" value="UniProtKB-KW"/>
</dbReference>
<dbReference type="Pfam" id="PF00512">
    <property type="entry name" value="HisKA"/>
    <property type="match status" value="1"/>
</dbReference>
<dbReference type="GO" id="GO:0000155">
    <property type="term" value="F:phosphorelay sensor kinase activity"/>
    <property type="evidence" value="ECO:0007669"/>
    <property type="project" value="InterPro"/>
</dbReference>
<evidence type="ECO:0000256" key="11">
    <source>
        <dbReference type="ARBA" id="ARBA00023136"/>
    </source>
</evidence>
<evidence type="ECO:0000256" key="8">
    <source>
        <dbReference type="ARBA" id="ARBA00022777"/>
    </source>
</evidence>
<comment type="caution">
    <text evidence="17">The sequence shown here is derived from an EMBL/GenBank/DDBJ whole genome shotgun (WGS) entry which is preliminary data.</text>
</comment>
<evidence type="ECO:0000259" key="13">
    <source>
        <dbReference type="PROSITE" id="PS50109"/>
    </source>
</evidence>
<accession>A0A660KWT3</accession>
<keyword evidence="11" id="KW-0472">Membrane</keyword>
<dbReference type="PROSITE" id="PS50113">
    <property type="entry name" value="PAC"/>
    <property type="match status" value="1"/>
</dbReference>
<proteinExistence type="predicted"/>
<reference evidence="17 18" key="1">
    <citation type="submission" date="2018-10" db="EMBL/GenBank/DDBJ databases">
        <title>Genomic Encyclopedia of Archaeal and Bacterial Type Strains, Phase II (KMG-II): from individual species to whole genera.</title>
        <authorList>
            <person name="Goeker M."/>
        </authorList>
    </citation>
    <scope>NUCLEOTIDE SEQUENCE [LARGE SCALE GENOMIC DNA]</scope>
    <source>
        <strain evidence="17 18">DSM 14954</strain>
    </source>
</reference>
<dbReference type="SUPFAM" id="SSF47384">
    <property type="entry name" value="Homodimeric domain of signal transducing histidine kinase"/>
    <property type="match status" value="1"/>
</dbReference>
<evidence type="ECO:0000256" key="4">
    <source>
        <dbReference type="ARBA" id="ARBA00022475"/>
    </source>
</evidence>
<dbReference type="InterPro" id="IPR005467">
    <property type="entry name" value="His_kinase_dom"/>
</dbReference>
<dbReference type="CDD" id="cd00082">
    <property type="entry name" value="HisKA"/>
    <property type="match status" value="1"/>
</dbReference>
<dbReference type="Pfam" id="PF00072">
    <property type="entry name" value="Response_reg"/>
    <property type="match status" value="1"/>
</dbReference>
<evidence type="ECO:0000256" key="9">
    <source>
        <dbReference type="ARBA" id="ARBA00022840"/>
    </source>
</evidence>
<evidence type="ECO:0000256" key="7">
    <source>
        <dbReference type="ARBA" id="ARBA00022741"/>
    </source>
</evidence>
<evidence type="ECO:0000256" key="6">
    <source>
        <dbReference type="ARBA" id="ARBA00022679"/>
    </source>
</evidence>
<dbReference type="GO" id="GO:0005886">
    <property type="term" value="C:plasma membrane"/>
    <property type="evidence" value="ECO:0007669"/>
    <property type="project" value="UniProtKB-SubCell"/>
</dbReference>
<dbReference type="InterPro" id="IPR000700">
    <property type="entry name" value="PAS-assoc_C"/>
</dbReference>
<dbReference type="Pfam" id="PF08447">
    <property type="entry name" value="PAS_3"/>
    <property type="match status" value="1"/>
</dbReference>
<dbReference type="Gene3D" id="3.30.450.20">
    <property type="entry name" value="PAS domain"/>
    <property type="match status" value="2"/>
</dbReference>
<dbReference type="PROSITE" id="PS50112">
    <property type="entry name" value="PAS"/>
    <property type="match status" value="1"/>
</dbReference>